<dbReference type="GO" id="GO:0005840">
    <property type="term" value="C:ribosome"/>
    <property type="evidence" value="ECO:0007669"/>
    <property type="project" value="UniProtKB-KW"/>
</dbReference>
<evidence type="ECO:0000313" key="7">
    <source>
        <dbReference type="EMBL" id="MCL6684644.1"/>
    </source>
</evidence>
<dbReference type="SUPFAM" id="SSF141091">
    <property type="entry name" value="L21p-like"/>
    <property type="match status" value="1"/>
</dbReference>
<keyword evidence="3 4" id="KW-0687">Ribonucleoprotein</keyword>
<evidence type="ECO:0000256" key="6">
    <source>
        <dbReference type="SAM" id="MobiDB-lite"/>
    </source>
</evidence>
<comment type="caution">
    <text evidence="7">The sequence shown here is derived from an EMBL/GenBank/DDBJ whole genome shotgun (WGS) entry which is preliminary data.</text>
</comment>
<organism evidence="7 8">
    <name type="scientific">Sphingomonas alba</name>
    <dbReference type="NCBI Taxonomy" id="2908208"/>
    <lineage>
        <taxon>Bacteria</taxon>
        <taxon>Pseudomonadati</taxon>
        <taxon>Pseudomonadota</taxon>
        <taxon>Alphaproteobacteria</taxon>
        <taxon>Sphingomonadales</taxon>
        <taxon>Sphingomonadaceae</taxon>
        <taxon>Sphingomonas</taxon>
    </lineage>
</organism>
<dbReference type="InterPro" id="IPR028909">
    <property type="entry name" value="bL21-like"/>
</dbReference>
<dbReference type="InterPro" id="IPR001787">
    <property type="entry name" value="Ribosomal_bL21"/>
</dbReference>
<protein>
    <recommendedName>
        <fullName evidence="4">Large ribosomal subunit protein bL21</fullName>
    </recommendedName>
</protein>
<comment type="function">
    <text evidence="4 5">This protein binds to 23S rRNA in the presence of protein L20.</text>
</comment>
<dbReference type="InterPro" id="IPR036164">
    <property type="entry name" value="bL21-like_sf"/>
</dbReference>
<accession>A0ABT0RQR7</accession>
<evidence type="ECO:0000256" key="5">
    <source>
        <dbReference type="RuleBase" id="RU000562"/>
    </source>
</evidence>
<dbReference type="EMBL" id="JAMGBD010000002">
    <property type="protein sequence ID" value="MCL6684644.1"/>
    <property type="molecule type" value="Genomic_DNA"/>
</dbReference>
<proteinExistence type="inferred from homology"/>
<sequence length="175" mass="18116">MFAIVRTGGKQYRVAPGDKIVVEKLAGSAGDSIDLTDILLAGEGSDLKSTNGLIVAAEIVAQAKGEKVTVFKKRRRHNYRRKAGHRQQHTILKIVSIGGKGEKKAPKAEAAPKAETAAPAKAEKPAAEKKAAAPKAEKAAAPAKAEKPKASTKDAAPAKAAAKKAAPAAKTAKKK</sequence>
<feature type="compositionally biased region" description="Basic residues" evidence="6">
    <location>
        <begin position="78"/>
        <end position="88"/>
    </location>
</feature>
<evidence type="ECO:0000256" key="1">
    <source>
        <dbReference type="ARBA" id="ARBA00008563"/>
    </source>
</evidence>
<keyword evidence="8" id="KW-1185">Reference proteome</keyword>
<evidence type="ECO:0000313" key="8">
    <source>
        <dbReference type="Proteomes" id="UP001165363"/>
    </source>
</evidence>
<dbReference type="HAMAP" id="MF_01363">
    <property type="entry name" value="Ribosomal_bL21"/>
    <property type="match status" value="1"/>
</dbReference>
<keyword evidence="4 5" id="KW-0699">rRNA-binding</keyword>
<comment type="subunit">
    <text evidence="4">Part of the 50S ribosomal subunit. Contacts protein L20.</text>
</comment>
<feature type="compositionally biased region" description="Basic and acidic residues" evidence="6">
    <location>
        <begin position="100"/>
        <end position="112"/>
    </location>
</feature>
<keyword evidence="4 5" id="KW-0694">RNA-binding</keyword>
<comment type="similarity">
    <text evidence="1 4 5">Belongs to the bacterial ribosomal protein bL21 family.</text>
</comment>
<dbReference type="NCBIfam" id="TIGR00061">
    <property type="entry name" value="L21"/>
    <property type="match status" value="1"/>
</dbReference>
<gene>
    <name evidence="4 7" type="primary">rplU</name>
    <name evidence="7" type="ORF">LZ536_12160</name>
</gene>
<evidence type="ECO:0000256" key="3">
    <source>
        <dbReference type="ARBA" id="ARBA00023274"/>
    </source>
</evidence>
<dbReference type="Proteomes" id="UP001165363">
    <property type="component" value="Unassembled WGS sequence"/>
</dbReference>
<feature type="region of interest" description="Disordered" evidence="6">
    <location>
        <begin position="78"/>
        <end position="175"/>
    </location>
</feature>
<dbReference type="PANTHER" id="PTHR21349:SF0">
    <property type="entry name" value="LARGE RIBOSOMAL SUBUNIT PROTEIN BL21M"/>
    <property type="match status" value="1"/>
</dbReference>
<evidence type="ECO:0000256" key="2">
    <source>
        <dbReference type="ARBA" id="ARBA00022980"/>
    </source>
</evidence>
<feature type="compositionally biased region" description="Low complexity" evidence="6">
    <location>
        <begin position="153"/>
        <end position="175"/>
    </location>
</feature>
<name>A0ABT0RQR7_9SPHN</name>
<evidence type="ECO:0000256" key="4">
    <source>
        <dbReference type="HAMAP-Rule" id="MF_01363"/>
    </source>
</evidence>
<feature type="compositionally biased region" description="Basic and acidic residues" evidence="6">
    <location>
        <begin position="121"/>
        <end position="152"/>
    </location>
</feature>
<dbReference type="Pfam" id="PF00829">
    <property type="entry name" value="Ribosomal_L21p"/>
    <property type="match status" value="1"/>
</dbReference>
<dbReference type="PANTHER" id="PTHR21349">
    <property type="entry name" value="50S RIBOSOMAL PROTEIN L21"/>
    <property type="match status" value="1"/>
</dbReference>
<dbReference type="RefSeq" id="WP_249849041.1">
    <property type="nucleotide sequence ID" value="NZ_JAMGBD010000002.1"/>
</dbReference>
<reference evidence="7" key="1">
    <citation type="submission" date="2022-05" db="EMBL/GenBank/DDBJ databases">
        <authorList>
            <person name="Jo J.-H."/>
            <person name="Im W.-T."/>
        </authorList>
    </citation>
    <scope>NUCLEOTIDE SEQUENCE</scope>
    <source>
        <strain evidence="7">SE158</strain>
    </source>
</reference>
<keyword evidence="2 4" id="KW-0689">Ribosomal protein</keyword>